<evidence type="ECO:0000256" key="1">
    <source>
        <dbReference type="ARBA" id="ARBA00005323"/>
    </source>
</evidence>
<evidence type="ECO:0000256" key="2">
    <source>
        <dbReference type="ARBA" id="ARBA00023239"/>
    </source>
</evidence>
<dbReference type="STRING" id="648782.SAMN04488554_4256"/>
<comment type="similarity">
    <text evidence="1">Belongs to the DSD1 family.</text>
</comment>
<dbReference type="RefSeq" id="WP_089775435.1">
    <property type="nucleotide sequence ID" value="NZ_FNTX01000002.1"/>
</dbReference>
<sequence length="432" mass="45799">MPERILDTHLKGLNVDPGTSVPELLAGTPSITDDVFSWPLLTLSEVALEHNIQTMASVCADAGVLHAPHVKTAMSQELYARQAGAGAWGATVATPAQLRAVRSWGSSPVMLANELTDPRELRWLREHLIGAARDGEPATVWHWVDSLCGVELARQALRPEGDPAPSGYGVLIELGVPGGRTGVRSAADALELARGLAAARIPLVGVAGYEGPLVDHDERPRAGRVIEYVRALRDLAEAIDRENLWGPGIGTDGLAPVVTVGGSDVIDVILSELGEVDGRMPIRGVIRSGASLTHDHGLCARANPWQHLGLALQPAAVVWASVLSTPEEGLALLNAGRRDVPFDIDLPVPLHVLGLAETGAWAGPGPIEGWQVTTLNDQHAYLRTTNGTSTPLSPGDVVGLGISHPCTLFDKWRTAVVVDDQLRAVDLITTQF</sequence>
<feature type="domain" description="D-serine dehydratase-like" evidence="3">
    <location>
        <begin position="315"/>
        <end position="419"/>
    </location>
</feature>
<dbReference type="OrthoDB" id="9811417at2"/>
<keyword evidence="5" id="KW-1185">Reference proteome</keyword>
<dbReference type="InterPro" id="IPR042208">
    <property type="entry name" value="D-ser_dehydrat-like_sf"/>
</dbReference>
<dbReference type="Pfam" id="PF14031">
    <property type="entry name" value="D-ser_dehydrat"/>
    <property type="match status" value="1"/>
</dbReference>
<dbReference type="Pfam" id="PF01168">
    <property type="entry name" value="Ala_racemase_N"/>
    <property type="match status" value="1"/>
</dbReference>
<evidence type="ECO:0000313" key="4">
    <source>
        <dbReference type="EMBL" id="SEE99980.1"/>
    </source>
</evidence>
<dbReference type="SMART" id="SM01119">
    <property type="entry name" value="D-ser_dehydrat"/>
    <property type="match status" value="1"/>
</dbReference>
<proteinExistence type="inferred from homology"/>
<keyword evidence="2" id="KW-0456">Lyase</keyword>
<dbReference type="InterPro" id="IPR001608">
    <property type="entry name" value="Ala_racemase_N"/>
</dbReference>
<dbReference type="PANTHER" id="PTHR28004">
    <property type="entry name" value="ZGC:162816-RELATED"/>
    <property type="match status" value="1"/>
</dbReference>
<dbReference type="PANTHER" id="PTHR28004:SF8">
    <property type="entry name" value="D-SERINE DEAMINASE"/>
    <property type="match status" value="1"/>
</dbReference>
<organism evidence="4 5">
    <name type="scientific">Ruania alba</name>
    <dbReference type="NCBI Taxonomy" id="648782"/>
    <lineage>
        <taxon>Bacteria</taxon>
        <taxon>Bacillati</taxon>
        <taxon>Actinomycetota</taxon>
        <taxon>Actinomycetes</taxon>
        <taxon>Micrococcales</taxon>
        <taxon>Ruaniaceae</taxon>
        <taxon>Ruania</taxon>
    </lineage>
</organism>
<dbReference type="Gene3D" id="3.20.20.10">
    <property type="entry name" value="Alanine racemase"/>
    <property type="match status" value="1"/>
</dbReference>
<evidence type="ECO:0000313" key="5">
    <source>
        <dbReference type="Proteomes" id="UP000199220"/>
    </source>
</evidence>
<gene>
    <name evidence="4" type="ORF">SAMN04488554_4256</name>
</gene>
<protein>
    <submittedName>
        <fullName evidence="4">D-serine deaminase, pyridoxal phosphate-dependent</fullName>
    </submittedName>
</protein>
<dbReference type="GO" id="GO:0016829">
    <property type="term" value="F:lyase activity"/>
    <property type="evidence" value="ECO:0007669"/>
    <property type="project" value="UniProtKB-KW"/>
</dbReference>
<dbReference type="InterPro" id="IPR029066">
    <property type="entry name" value="PLP-binding_barrel"/>
</dbReference>
<dbReference type="Proteomes" id="UP000199220">
    <property type="component" value="Unassembled WGS sequence"/>
</dbReference>
<name>A0A1H5NET0_9MICO</name>
<dbReference type="EMBL" id="FNTX01000002">
    <property type="protein sequence ID" value="SEE99980.1"/>
    <property type="molecule type" value="Genomic_DNA"/>
</dbReference>
<accession>A0A1H5NET0</accession>
<evidence type="ECO:0000259" key="3">
    <source>
        <dbReference type="SMART" id="SM01119"/>
    </source>
</evidence>
<dbReference type="InterPro" id="IPR026956">
    <property type="entry name" value="D-ser_dehydrat-like_dom"/>
</dbReference>
<dbReference type="Gene3D" id="2.40.37.20">
    <property type="entry name" value="D-serine dehydratase-like domain"/>
    <property type="match status" value="1"/>
</dbReference>
<reference evidence="5" key="1">
    <citation type="submission" date="2016-10" db="EMBL/GenBank/DDBJ databases">
        <authorList>
            <person name="Varghese N."/>
            <person name="Submissions S."/>
        </authorList>
    </citation>
    <scope>NUCLEOTIDE SEQUENCE [LARGE SCALE GENOMIC DNA]</scope>
    <source>
        <strain evidence="5">DSM 21368</strain>
    </source>
</reference>
<dbReference type="InterPro" id="IPR051466">
    <property type="entry name" value="D-amino_acid_metab_enzyme"/>
</dbReference>
<dbReference type="SUPFAM" id="SSF51419">
    <property type="entry name" value="PLP-binding barrel"/>
    <property type="match status" value="1"/>
</dbReference>
<dbReference type="AlphaFoldDB" id="A0A1H5NET0"/>